<dbReference type="InterPro" id="IPR003661">
    <property type="entry name" value="HisK_dim/P_dom"/>
</dbReference>
<comment type="catalytic activity">
    <reaction evidence="1">
        <text>ATP + protein L-histidine = ADP + protein N-phospho-L-histidine.</text>
        <dbReference type="EC" id="2.7.13.3"/>
    </reaction>
</comment>
<dbReference type="SMART" id="SM00387">
    <property type="entry name" value="HATPase_c"/>
    <property type="match status" value="1"/>
</dbReference>
<dbReference type="InterPro" id="IPR005467">
    <property type="entry name" value="His_kinase_dom"/>
</dbReference>
<keyword evidence="4" id="KW-0808">Transferase</keyword>
<organism evidence="10 11">
    <name type="scientific">Nibrella saemangeumensis</name>
    <dbReference type="NCBI Taxonomy" id="1084526"/>
    <lineage>
        <taxon>Bacteria</taxon>
        <taxon>Pseudomonadati</taxon>
        <taxon>Bacteroidota</taxon>
        <taxon>Cytophagia</taxon>
        <taxon>Cytophagales</taxon>
        <taxon>Spirosomataceae</taxon>
        <taxon>Nibrella</taxon>
    </lineage>
</organism>
<name>A0ABP8MU62_9BACT</name>
<accession>A0ABP8MU62</accession>
<dbReference type="SUPFAM" id="SSF47384">
    <property type="entry name" value="Homodimeric domain of signal transducing histidine kinase"/>
    <property type="match status" value="1"/>
</dbReference>
<evidence type="ECO:0000259" key="7">
    <source>
        <dbReference type="PROSITE" id="PS50109"/>
    </source>
</evidence>
<dbReference type="SMART" id="SM00086">
    <property type="entry name" value="PAC"/>
    <property type="match status" value="2"/>
</dbReference>
<feature type="domain" description="PAS" evidence="8">
    <location>
        <begin position="24"/>
        <end position="81"/>
    </location>
</feature>
<evidence type="ECO:0000259" key="9">
    <source>
        <dbReference type="PROSITE" id="PS50113"/>
    </source>
</evidence>
<dbReference type="Gene3D" id="3.30.565.10">
    <property type="entry name" value="Histidine kinase-like ATPase, C-terminal domain"/>
    <property type="match status" value="1"/>
</dbReference>
<evidence type="ECO:0000259" key="8">
    <source>
        <dbReference type="PROSITE" id="PS50112"/>
    </source>
</evidence>
<comment type="caution">
    <text evidence="10">The sequence shown here is derived from an EMBL/GenBank/DDBJ whole genome shotgun (WGS) entry which is preliminary data.</text>
</comment>
<feature type="domain" description="PAC" evidence="9">
    <location>
        <begin position="211"/>
        <end position="263"/>
    </location>
</feature>
<dbReference type="EC" id="2.7.13.3" evidence="2"/>
<dbReference type="Pfam" id="PF00512">
    <property type="entry name" value="HisKA"/>
    <property type="match status" value="1"/>
</dbReference>
<dbReference type="SUPFAM" id="SSF55874">
    <property type="entry name" value="ATPase domain of HSP90 chaperone/DNA topoisomerase II/histidine kinase"/>
    <property type="match status" value="1"/>
</dbReference>
<evidence type="ECO:0000256" key="4">
    <source>
        <dbReference type="ARBA" id="ARBA00022679"/>
    </source>
</evidence>
<evidence type="ECO:0000256" key="1">
    <source>
        <dbReference type="ARBA" id="ARBA00000085"/>
    </source>
</evidence>
<evidence type="ECO:0000256" key="2">
    <source>
        <dbReference type="ARBA" id="ARBA00012438"/>
    </source>
</evidence>
<gene>
    <name evidence="10" type="ORF">GCM10023189_24940</name>
</gene>
<evidence type="ECO:0000313" key="11">
    <source>
        <dbReference type="Proteomes" id="UP001501175"/>
    </source>
</evidence>
<dbReference type="Gene3D" id="1.10.287.130">
    <property type="match status" value="1"/>
</dbReference>
<feature type="domain" description="Histidine kinase" evidence="7">
    <location>
        <begin position="295"/>
        <end position="522"/>
    </location>
</feature>
<dbReference type="CDD" id="cd00130">
    <property type="entry name" value="PAS"/>
    <property type="match status" value="2"/>
</dbReference>
<dbReference type="InterPro" id="IPR001610">
    <property type="entry name" value="PAC"/>
</dbReference>
<dbReference type="PRINTS" id="PR00344">
    <property type="entry name" value="BCTRLSENSOR"/>
</dbReference>
<evidence type="ECO:0000256" key="3">
    <source>
        <dbReference type="ARBA" id="ARBA00022553"/>
    </source>
</evidence>
<dbReference type="EMBL" id="BAABHD010000027">
    <property type="protein sequence ID" value="GAA4456143.1"/>
    <property type="molecule type" value="Genomic_DNA"/>
</dbReference>
<dbReference type="InterPro" id="IPR000014">
    <property type="entry name" value="PAS"/>
</dbReference>
<dbReference type="PROSITE" id="PS50112">
    <property type="entry name" value="PAS"/>
    <property type="match status" value="2"/>
</dbReference>
<feature type="domain" description="PAC" evidence="9">
    <location>
        <begin position="83"/>
        <end position="135"/>
    </location>
</feature>
<dbReference type="NCBIfam" id="TIGR00229">
    <property type="entry name" value="sensory_box"/>
    <property type="match status" value="2"/>
</dbReference>
<proteinExistence type="predicted"/>
<dbReference type="Gene3D" id="3.30.450.20">
    <property type="entry name" value="PAS domain"/>
    <property type="match status" value="2"/>
</dbReference>
<evidence type="ECO:0000313" key="10">
    <source>
        <dbReference type="EMBL" id="GAA4456143.1"/>
    </source>
</evidence>
<dbReference type="Proteomes" id="UP001501175">
    <property type="component" value="Unassembled WGS sequence"/>
</dbReference>
<keyword evidence="6" id="KW-0175">Coiled coil</keyword>
<dbReference type="InterPro" id="IPR052162">
    <property type="entry name" value="Sensor_kinase/Photoreceptor"/>
</dbReference>
<keyword evidence="5" id="KW-0418">Kinase</keyword>
<dbReference type="InterPro" id="IPR003594">
    <property type="entry name" value="HATPase_dom"/>
</dbReference>
<dbReference type="SMART" id="SM00091">
    <property type="entry name" value="PAS"/>
    <property type="match status" value="2"/>
</dbReference>
<dbReference type="InterPro" id="IPR035965">
    <property type="entry name" value="PAS-like_dom_sf"/>
</dbReference>
<dbReference type="SMART" id="SM00388">
    <property type="entry name" value="HisKA"/>
    <property type="match status" value="1"/>
</dbReference>
<dbReference type="SUPFAM" id="SSF55785">
    <property type="entry name" value="PYP-like sensor domain (PAS domain)"/>
    <property type="match status" value="2"/>
</dbReference>
<evidence type="ECO:0000256" key="5">
    <source>
        <dbReference type="ARBA" id="ARBA00022777"/>
    </source>
</evidence>
<dbReference type="PANTHER" id="PTHR43304:SF1">
    <property type="entry name" value="PAC DOMAIN-CONTAINING PROTEIN"/>
    <property type="match status" value="1"/>
</dbReference>
<protein>
    <recommendedName>
        <fullName evidence="2">histidine kinase</fullName>
        <ecNumber evidence="2">2.7.13.3</ecNumber>
    </recommendedName>
</protein>
<dbReference type="InterPro" id="IPR036890">
    <property type="entry name" value="HATPase_C_sf"/>
</dbReference>
<dbReference type="PANTHER" id="PTHR43304">
    <property type="entry name" value="PHYTOCHROME-LIKE PROTEIN CPH1"/>
    <property type="match status" value="1"/>
</dbReference>
<dbReference type="InterPro" id="IPR004358">
    <property type="entry name" value="Sig_transdc_His_kin-like_C"/>
</dbReference>
<dbReference type="InterPro" id="IPR000700">
    <property type="entry name" value="PAS-assoc_C"/>
</dbReference>
<dbReference type="Pfam" id="PF02518">
    <property type="entry name" value="HATPase_c"/>
    <property type="match status" value="1"/>
</dbReference>
<reference evidence="11" key="1">
    <citation type="journal article" date="2019" name="Int. J. Syst. Evol. Microbiol.">
        <title>The Global Catalogue of Microorganisms (GCM) 10K type strain sequencing project: providing services to taxonomists for standard genome sequencing and annotation.</title>
        <authorList>
            <consortium name="The Broad Institute Genomics Platform"/>
            <consortium name="The Broad Institute Genome Sequencing Center for Infectious Disease"/>
            <person name="Wu L."/>
            <person name="Ma J."/>
        </authorList>
    </citation>
    <scope>NUCLEOTIDE SEQUENCE [LARGE SCALE GENOMIC DNA]</scope>
    <source>
        <strain evidence="11">JCM 17927</strain>
    </source>
</reference>
<dbReference type="InterPro" id="IPR036097">
    <property type="entry name" value="HisK_dim/P_sf"/>
</dbReference>
<evidence type="ECO:0000256" key="6">
    <source>
        <dbReference type="SAM" id="Coils"/>
    </source>
</evidence>
<keyword evidence="3" id="KW-0597">Phosphoprotein</keyword>
<dbReference type="PROSITE" id="PS50113">
    <property type="entry name" value="PAC"/>
    <property type="match status" value="2"/>
</dbReference>
<feature type="domain" description="PAS" evidence="8">
    <location>
        <begin position="136"/>
        <end position="192"/>
    </location>
</feature>
<sequence length="525" mass="58918">MLLSPTTNSDSFALLVQSLHEYAIFMLDTAGTITFSNPGAGPVYGYAPDDLIGKSILIFQPAQTSDQTKQAPELASALANGQYSEEGWQLRKDGRRFWASVLITPIYTEEQQLLGYSQVVRDLTRRKETEDALKQSEERYRLMVEAVRDYAIFMLDPQGHIVSWNEGAKRLKGYLAEEIIGKHFSAFYTPEDLAAGKPGRELEIAKATGKYEEEGWRLRKDSSLFWANVVITALFNAENKLIGFTKVTRDLTERRQAERALKESEERFRTLAHELSSANTELGRANKELEVFAYVASHDLQEPLRKIQAFGDILQNQFSEQLTPEGTSLIQRMQSAASRMNTLIKDLLTYSRISREDQPFDAIALNRTVDGVLNDLETVIREKQADIQVGTLPTINGNELQLRQLFQNLLSNALKFAQPDQVPQISIKSNPVPLKQLPVPLTGRKGEWVAIDVTDNGIGFDTKYKDRIFQMFQRLHTRSEYPGTGIGLAICRKVAENHGGAIAVNSEPGHGTTFTVYVPVAGREK</sequence>
<feature type="coiled-coil region" evidence="6">
    <location>
        <begin position="247"/>
        <end position="281"/>
    </location>
</feature>
<dbReference type="Pfam" id="PF13426">
    <property type="entry name" value="PAS_9"/>
    <property type="match status" value="2"/>
</dbReference>
<keyword evidence="11" id="KW-1185">Reference proteome</keyword>
<dbReference type="PROSITE" id="PS50109">
    <property type="entry name" value="HIS_KIN"/>
    <property type="match status" value="1"/>
</dbReference>
<dbReference type="CDD" id="cd00082">
    <property type="entry name" value="HisKA"/>
    <property type="match status" value="1"/>
</dbReference>